<dbReference type="PANTHER" id="PTHR15020:SF11">
    <property type="entry name" value="OS06G0360300 PROTEIN"/>
    <property type="match status" value="1"/>
</dbReference>
<reference evidence="3" key="1">
    <citation type="submission" date="2011-02" db="EMBL/GenBank/DDBJ databases">
        <title>The complete genome of Planctomyces brasiliensis DSM 5305.</title>
        <authorList>
            <person name="Lucas S."/>
            <person name="Copeland A."/>
            <person name="Lapidus A."/>
            <person name="Bruce D."/>
            <person name="Goodwin L."/>
            <person name="Pitluck S."/>
            <person name="Kyrpides N."/>
            <person name="Mavromatis K."/>
            <person name="Pagani I."/>
            <person name="Ivanova N."/>
            <person name="Ovchinnikova G."/>
            <person name="Lu M."/>
            <person name="Detter J.C."/>
            <person name="Han C."/>
            <person name="Land M."/>
            <person name="Hauser L."/>
            <person name="Markowitz V."/>
            <person name="Cheng J.-F."/>
            <person name="Hugenholtz P."/>
            <person name="Woyke T."/>
            <person name="Wu D."/>
            <person name="Tindall B."/>
            <person name="Pomrenke H.G."/>
            <person name="Brambilla E."/>
            <person name="Klenk H.-P."/>
            <person name="Eisen J.A."/>
        </authorList>
    </citation>
    <scope>NUCLEOTIDE SEQUENCE [LARGE SCALE GENOMIC DNA]</scope>
    <source>
        <strain evidence="3">ATCC 49424 / DSM 5305 / JCM 21570 / NBRC 103401 / IFAM 1448</strain>
    </source>
</reference>
<dbReference type="Gene3D" id="3.40.50.720">
    <property type="entry name" value="NAD(P)-binding Rossmann-like Domain"/>
    <property type="match status" value="1"/>
</dbReference>
<organism evidence="2 3">
    <name type="scientific">Rubinisphaera brasiliensis (strain ATCC 49424 / DSM 5305 / JCM 21570 / IAM 15109 / NBRC 103401 / IFAM 1448)</name>
    <name type="common">Planctomyces brasiliensis</name>
    <dbReference type="NCBI Taxonomy" id="756272"/>
    <lineage>
        <taxon>Bacteria</taxon>
        <taxon>Pseudomonadati</taxon>
        <taxon>Planctomycetota</taxon>
        <taxon>Planctomycetia</taxon>
        <taxon>Planctomycetales</taxon>
        <taxon>Planctomycetaceae</taxon>
        <taxon>Rubinisphaera</taxon>
    </lineage>
</organism>
<dbReference type="InterPro" id="IPR016040">
    <property type="entry name" value="NAD(P)-bd_dom"/>
</dbReference>
<dbReference type="EMBL" id="CP002546">
    <property type="protein sequence ID" value="ADY60582.1"/>
    <property type="molecule type" value="Genomic_DNA"/>
</dbReference>
<dbReference type="Pfam" id="PF13460">
    <property type="entry name" value="NAD_binding_10"/>
    <property type="match status" value="1"/>
</dbReference>
<sequence length="245" mass="27397">MKVFVAGSTGATGRLLVQELLKRGHTVRTVVRSRERLLNAMGDHAPAQLEVTEASLLELNDEQLRELVAGCDAIGCCLGHNLTFRGLFGPPYRLVTEATRRLCKAAASQQRLEPVKFVLMNTAGNRNRELNEQVSFAHRCVVGAIRLLVPPHSDNEQASEVLRKQFGRNQQNLEWVVVRPDSLITEERSTDYTLHPSPNRDAIFNAGTTSRNNVAHFMAELVDSGKLWQQWRGQMPVIYNKTADA</sequence>
<evidence type="ECO:0000313" key="2">
    <source>
        <dbReference type="EMBL" id="ADY60582.1"/>
    </source>
</evidence>
<name>F0SH41_RUBBR</name>
<protein>
    <recommendedName>
        <fullName evidence="1">NAD(P)-binding domain-containing protein</fullName>
    </recommendedName>
</protein>
<gene>
    <name evidence="2" type="ordered locus">Plabr_2985</name>
</gene>
<evidence type="ECO:0000259" key="1">
    <source>
        <dbReference type="Pfam" id="PF13460"/>
    </source>
</evidence>
<dbReference type="OrthoDB" id="9785372at2"/>
<feature type="domain" description="NAD(P)-binding" evidence="1">
    <location>
        <begin position="7"/>
        <end position="223"/>
    </location>
</feature>
<dbReference type="KEGG" id="pbs:Plabr_2985"/>
<dbReference type="AlphaFoldDB" id="F0SH41"/>
<dbReference type="Proteomes" id="UP000006860">
    <property type="component" value="Chromosome"/>
</dbReference>
<dbReference type="InterPro" id="IPR036291">
    <property type="entry name" value="NAD(P)-bd_dom_sf"/>
</dbReference>
<accession>F0SH41</accession>
<dbReference type="eggNOG" id="COG0702">
    <property type="taxonomic scope" value="Bacteria"/>
</dbReference>
<proteinExistence type="predicted"/>
<dbReference type="PANTHER" id="PTHR15020">
    <property type="entry name" value="FLAVIN REDUCTASE-RELATED"/>
    <property type="match status" value="1"/>
</dbReference>
<dbReference type="HOGENOM" id="CLU_025711_4_2_0"/>
<dbReference type="SUPFAM" id="SSF51735">
    <property type="entry name" value="NAD(P)-binding Rossmann-fold domains"/>
    <property type="match status" value="1"/>
</dbReference>
<dbReference type="RefSeq" id="WP_013629303.1">
    <property type="nucleotide sequence ID" value="NC_015174.1"/>
</dbReference>
<keyword evidence="3" id="KW-1185">Reference proteome</keyword>
<dbReference type="STRING" id="756272.Plabr_2985"/>
<evidence type="ECO:0000313" key="3">
    <source>
        <dbReference type="Proteomes" id="UP000006860"/>
    </source>
</evidence>